<evidence type="ECO:0000256" key="5">
    <source>
        <dbReference type="ARBA" id="ARBA00023180"/>
    </source>
</evidence>
<dbReference type="PROSITE" id="PS51762">
    <property type="entry name" value="GH16_2"/>
    <property type="match status" value="1"/>
</dbReference>
<keyword evidence="13" id="KW-1185">Reference proteome</keyword>
<dbReference type="Proteomes" id="UP000823749">
    <property type="component" value="Chromosome 6"/>
</dbReference>
<evidence type="ECO:0000256" key="4">
    <source>
        <dbReference type="ARBA" id="ARBA00023157"/>
    </source>
</evidence>
<accession>A0AAV6JXM6</accession>
<keyword evidence="2 10" id="KW-0808">Transferase</keyword>
<keyword evidence="10" id="KW-0134">Cell wall</keyword>
<dbReference type="GO" id="GO:0010411">
    <property type="term" value="P:xyloglucan metabolic process"/>
    <property type="evidence" value="ECO:0007669"/>
    <property type="project" value="InterPro"/>
</dbReference>
<dbReference type="EC" id="2.4.1.207" evidence="10"/>
<dbReference type="Gene3D" id="2.60.120.200">
    <property type="match status" value="1"/>
</dbReference>
<evidence type="ECO:0000256" key="6">
    <source>
        <dbReference type="ARBA" id="ARBA00023295"/>
    </source>
</evidence>
<evidence type="ECO:0000256" key="8">
    <source>
        <dbReference type="PIRSR" id="PIRSR005604-1"/>
    </source>
</evidence>
<dbReference type="InterPro" id="IPR010713">
    <property type="entry name" value="XET_C"/>
</dbReference>
<keyword evidence="4" id="KW-1015">Disulfide bond</keyword>
<comment type="function">
    <text evidence="10">Catalyzes xyloglucan endohydrolysis (XEH) and/or endotransglycosylation (XET). Cleaves and religates xyloglucan polymers, an essential constituent of the primary cell wall, and thereby participates in cell wall construction of growing tissues.</text>
</comment>
<keyword evidence="3 10" id="KW-0378">Hydrolase</keyword>
<feature type="signal peptide" evidence="10">
    <location>
        <begin position="1"/>
        <end position="21"/>
    </location>
</feature>
<dbReference type="InterPro" id="IPR016455">
    <property type="entry name" value="XTH"/>
</dbReference>
<keyword evidence="7" id="KW-0292">Fruit ripening</keyword>
<dbReference type="GO" id="GO:0009835">
    <property type="term" value="P:fruit ripening"/>
    <property type="evidence" value="ECO:0007669"/>
    <property type="project" value="UniProtKB-KW"/>
</dbReference>
<feature type="glycosylation site" description="N-linked (GlcNAc...) asparagine" evidence="9">
    <location>
        <position position="109"/>
    </location>
</feature>
<dbReference type="AlphaFoldDB" id="A0AAV6JXM6"/>
<dbReference type="FunFam" id="2.60.120.200:FF:000025">
    <property type="entry name" value="Xyloglucan endotransglucosylase/hydrolase"/>
    <property type="match status" value="1"/>
</dbReference>
<dbReference type="GO" id="GO:0004553">
    <property type="term" value="F:hydrolase activity, hydrolyzing O-glycosyl compounds"/>
    <property type="evidence" value="ECO:0007669"/>
    <property type="project" value="InterPro"/>
</dbReference>
<protein>
    <recommendedName>
        <fullName evidence="10">Xyloglucan endotransglucosylase/hydrolase</fullName>
        <ecNumber evidence="10">2.4.1.207</ecNumber>
    </recommendedName>
</protein>
<keyword evidence="10" id="KW-0052">Apoplast</keyword>
<dbReference type="GO" id="GO:0048046">
    <property type="term" value="C:apoplast"/>
    <property type="evidence" value="ECO:0007669"/>
    <property type="project" value="UniProtKB-SubCell"/>
</dbReference>
<dbReference type="GO" id="GO:0016762">
    <property type="term" value="F:xyloglucan:xyloglucosyl transferase activity"/>
    <property type="evidence" value="ECO:0007669"/>
    <property type="project" value="UniProtKB-EC"/>
</dbReference>
<proteinExistence type="inferred from homology"/>
<dbReference type="PROSITE" id="PS01034">
    <property type="entry name" value="GH16_1"/>
    <property type="match status" value="1"/>
</dbReference>
<comment type="caution">
    <text evidence="12">The sequence shown here is derived from an EMBL/GenBank/DDBJ whole genome shotgun (WGS) entry which is preliminary data.</text>
</comment>
<evidence type="ECO:0000256" key="7">
    <source>
        <dbReference type="ARBA" id="ARBA00033478"/>
    </source>
</evidence>
<dbReference type="InterPro" id="IPR013320">
    <property type="entry name" value="ConA-like_dom_sf"/>
</dbReference>
<organism evidence="12 13">
    <name type="scientific">Rhododendron griersonianum</name>
    <dbReference type="NCBI Taxonomy" id="479676"/>
    <lineage>
        <taxon>Eukaryota</taxon>
        <taxon>Viridiplantae</taxon>
        <taxon>Streptophyta</taxon>
        <taxon>Embryophyta</taxon>
        <taxon>Tracheophyta</taxon>
        <taxon>Spermatophyta</taxon>
        <taxon>Magnoliopsida</taxon>
        <taxon>eudicotyledons</taxon>
        <taxon>Gunneridae</taxon>
        <taxon>Pentapetalae</taxon>
        <taxon>asterids</taxon>
        <taxon>Ericales</taxon>
        <taxon>Ericaceae</taxon>
        <taxon>Ericoideae</taxon>
        <taxon>Rhodoreae</taxon>
        <taxon>Rhododendron</taxon>
    </lineage>
</organism>
<dbReference type="InterPro" id="IPR044791">
    <property type="entry name" value="Beta-glucanase/XTH"/>
</dbReference>
<keyword evidence="1" id="KW-0328">Glycosyltransferase</keyword>
<keyword evidence="10" id="KW-0964">Secreted</keyword>
<dbReference type="InterPro" id="IPR008263">
    <property type="entry name" value="GH16_AS"/>
</dbReference>
<gene>
    <name evidence="12" type="ORF">RHGRI_017298</name>
</gene>
<dbReference type="PANTHER" id="PTHR31062">
    <property type="entry name" value="XYLOGLUCAN ENDOTRANSGLUCOSYLASE/HYDROLASE PROTEIN 8-RELATED"/>
    <property type="match status" value="1"/>
</dbReference>
<keyword evidence="6 10" id="KW-0326">Glycosidase</keyword>
<dbReference type="PIRSF" id="PIRSF005604">
    <property type="entry name" value="XET"/>
    <property type="match status" value="1"/>
</dbReference>
<comment type="subcellular location">
    <subcellularLocation>
        <location evidence="10">Secreted</location>
        <location evidence="10">Cell wall</location>
    </subcellularLocation>
    <subcellularLocation>
        <location evidence="10">Secreted</location>
        <location evidence="10">Extracellular space</location>
        <location evidence="10">Apoplast</location>
    </subcellularLocation>
</comment>
<dbReference type="SUPFAM" id="SSF49899">
    <property type="entry name" value="Concanavalin A-like lectins/glucanases"/>
    <property type="match status" value="1"/>
</dbReference>
<feature type="chain" id="PRO_5043093657" description="Xyloglucan endotransglucosylase/hydrolase" evidence="10">
    <location>
        <begin position="22"/>
        <end position="294"/>
    </location>
</feature>
<dbReference type="InterPro" id="IPR000757">
    <property type="entry name" value="Beta-glucanase-like"/>
</dbReference>
<evidence type="ECO:0000256" key="1">
    <source>
        <dbReference type="ARBA" id="ARBA00022676"/>
    </source>
</evidence>
<evidence type="ECO:0000256" key="3">
    <source>
        <dbReference type="ARBA" id="ARBA00022801"/>
    </source>
</evidence>
<keyword evidence="10" id="KW-0961">Cell wall biogenesis/degradation</keyword>
<comment type="similarity">
    <text evidence="10">Belongs to the glycosyl hydrolase 16 family.</text>
</comment>
<dbReference type="Pfam" id="PF00722">
    <property type="entry name" value="Glyco_hydro_16"/>
    <property type="match status" value="1"/>
</dbReference>
<comment type="PTM">
    <text evidence="10">Contains at least one intrachain disulfide bond essential for its enzymatic activity.</text>
</comment>
<sequence>MSSLSSSVLLLVLMFTASVMAVSTVNFYQDVEFYWGSQNANVSDGGKNLTMSLYNSSGCGFQSYNTYLFGRFDMHIMLVPNNSAGTITTSYLSSQGPYHDEIDFEFLGNVSGQPYICHTNIFANGTGGREQQFHLWFDPTTDYHKFSVVWNSLRIVLMVNEIPIRVFNNNEAIGVPFPNSQPMNIYSSIWDGDSWATEGGRVKIDWADAPFVASFKNVIVNSCEDSSGLTSCGSSSSTSSITSIEALGAEELDTEILQELAWVEDNYMIYDYCTDYERFPQGFPPECYKPRFMQ</sequence>
<dbReference type="EMBL" id="JACTNZ010000006">
    <property type="protein sequence ID" value="KAG5544803.1"/>
    <property type="molecule type" value="Genomic_DNA"/>
</dbReference>
<dbReference type="CDD" id="cd02176">
    <property type="entry name" value="GH16_XET"/>
    <property type="match status" value="1"/>
</dbReference>
<dbReference type="Pfam" id="PF06955">
    <property type="entry name" value="XET_C"/>
    <property type="match status" value="1"/>
</dbReference>
<reference evidence="12 13" key="1">
    <citation type="submission" date="2020-08" db="EMBL/GenBank/DDBJ databases">
        <title>Plant Genome Project.</title>
        <authorList>
            <person name="Zhang R.-G."/>
        </authorList>
    </citation>
    <scope>NUCLEOTIDE SEQUENCE [LARGE SCALE GENOMIC DNA]</scope>
    <source>
        <strain evidence="12">WSP0</strain>
        <tissue evidence="12">Leaf</tissue>
    </source>
</reference>
<feature type="active site" description="Proton donor" evidence="8">
    <location>
        <position position="105"/>
    </location>
</feature>
<dbReference type="GO" id="GO:0042546">
    <property type="term" value="P:cell wall biogenesis"/>
    <property type="evidence" value="ECO:0007669"/>
    <property type="project" value="InterPro"/>
</dbReference>
<evidence type="ECO:0000313" key="12">
    <source>
        <dbReference type="EMBL" id="KAG5544803.1"/>
    </source>
</evidence>
<feature type="active site" description="Nucleophile" evidence="8">
    <location>
        <position position="101"/>
    </location>
</feature>
<evidence type="ECO:0000256" key="9">
    <source>
        <dbReference type="PIRSR" id="PIRSR005604-2"/>
    </source>
</evidence>
<keyword evidence="10" id="KW-0732">Signal</keyword>
<name>A0AAV6JXM6_9ERIC</name>
<evidence type="ECO:0000256" key="2">
    <source>
        <dbReference type="ARBA" id="ARBA00022679"/>
    </source>
</evidence>
<dbReference type="GO" id="GO:0071555">
    <property type="term" value="P:cell wall organization"/>
    <property type="evidence" value="ECO:0007669"/>
    <property type="project" value="UniProtKB-KW"/>
</dbReference>
<evidence type="ECO:0000256" key="10">
    <source>
        <dbReference type="RuleBase" id="RU361120"/>
    </source>
</evidence>
<keyword evidence="5" id="KW-0325">Glycoprotein</keyword>
<feature type="domain" description="GH16" evidence="11">
    <location>
        <begin position="21"/>
        <end position="215"/>
    </location>
</feature>
<evidence type="ECO:0000313" key="13">
    <source>
        <dbReference type="Proteomes" id="UP000823749"/>
    </source>
</evidence>
<evidence type="ECO:0000259" key="11">
    <source>
        <dbReference type="PROSITE" id="PS51762"/>
    </source>
</evidence>